<keyword evidence="4" id="KW-0735">Signal-anchor</keyword>
<protein>
    <submittedName>
        <fullName evidence="11">Protein trichome birefringence-like 42</fullName>
    </submittedName>
</protein>
<sequence>MPKKMNVRVISLGHLLAGLIMFLSSSASSPPHDQLKPHTRGRKHHDHDHEQQESPSNGCDLFEGSWVFDASYPLYDASQCPFAASALNCQKNGRPDDAYLHYRWQPTACQISRFDGVAFLERMRGKKVMFVGDSLSANQWQSLACMLHAAVPNAIYVLGSRGPLTTLAFPEYGVSVMFLKNGFLVSLIGRTLKLDALSRSELWLGVDVLIFNTYHWWLHTGRLQTWDSYQIGDQIFKDMDVFEAYRIALTTWANWVDSNVDPFRTRVFFQGISASHYRGVEWDEPNVQNCSGQTRPVEGSIYPGNKPPGDAVVKGVLSSMMRPAVLLDIALLTQLRKDGHPSTYADVALDCSHWCLAGVPDTWNQLLYTILVES</sequence>
<dbReference type="InterPro" id="IPR025846">
    <property type="entry name" value="TBL_N"/>
</dbReference>
<dbReference type="EMBL" id="JACGWM010000014">
    <property type="protein sequence ID" value="KAL0328399.1"/>
    <property type="molecule type" value="Genomic_DNA"/>
</dbReference>
<feature type="domain" description="Trichome birefringence-like C-terminal" evidence="9">
    <location>
        <begin position="112"/>
        <end position="369"/>
    </location>
</feature>
<dbReference type="PANTHER" id="PTHR32285:SF30">
    <property type="entry name" value="PROTEIN TRICHOME BIREFRINGENCE-LIKE 42"/>
    <property type="match status" value="1"/>
</dbReference>
<dbReference type="Pfam" id="PF13839">
    <property type="entry name" value="PC-Esterase"/>
    <property type="match status" value="1"/>
</dbReference>
<comment type="similarity">
    <text evidence="2">Belongs to the PC-esterase family. TBL subfamily.</text>
</comment>
<evidence type="ECO:0000256" key="2">
    <source>
        <dbReference type="ARBA" id="ARBA00007727"/>
    </source>
</evidence>
<evidence type="ECO:0000256" key="3">
    <source>
        <dbReference type="ARBA" id="ARBA00022692"/>
    </source>
</evidence>
<feature type="region of interest" description="Disordered" evidence="7">
    <location>
        <begin position="28"/>
        <end position="58"/>
    </location>
</feature>
<organism evidence="11">
    <name type="scientific">Sesamum calycinum</name>
    <dbReference type="NCBI Taxonomy" id="2727403"/>
    <lineage>
        <taxon>Eukaryota</taxon>
        <taxon>Viridiplantae</taxon>
        <taxon>Streptophyta</taxon>
        <taxon>Embryophyta</taxon>
        <taxon>Tracheophyta</taxon>
        <taxon>Spermatophyta</taxon>
        <taxon>Magnoliopsida</taxon>
        <taxon>eudicotyledons</taxon>
        <taxon>Gunneridae</taxon>
        <taxon>Pentapetalae</taxon>
        <taxon>asterids</taxon>
        <taxon>lamiids</taxon>
        <taxon>Lamiales</taxon>
        <taxon>Pedaliaceae</taxon>
        <taxon>Sesamum</taxon>
    </lineage>
</organism>
<reference evidence="11" key="2">
    <citation type="journal article" date="2024" name="Plant">
        <title>Genomic evolution and insights into agronomic trait innovations of Sesamum species.</title>
        <authorList>
            <person name="Miao H."/>
            <person name="Wang L."/>
            <person name="Qu L."/>
            <person name="Liu H."/>
            <person name="Sun Y."/>
            <person name="Le M."/>
            <person name="Wang Q."/>
            <person name="Wei S."/>
            <person name="Zheng Y."/>
            <person name="Lin W."/>
            <person name="Duan Y."/>
            <person name="Cao H."/>
            <person name="Xiong S."/>
            <person name="Wang X."/>
            <person name="Wei L."/>
            <person name="Li C."/>
            <person name="Ma Q."/>
            <person name="Ju M."/>
            <person name="Zhao R."/>
            <person name="Li G."/>
            <person name="Mu C."/>
            <person name="Tian Q."/>
            <person name="Mei H."/>
            <person name="Zhang T."/>
            <person name="Gao T."/>
            <person name="Zhang H."/>
        </authorList>
    </citation>
    <scope>NUCLEOTIDE SEQUENCE</scope>
    <source>
        <strain evidence="11">KEN8</strain>
    </source>
</reference>
<reference evidence="11" key="1">
    <citation type="submission" date="2020-06" db="EMBL/GenBank/DDBJ databases">
        <authorList>
            <person name="Li T."/>
            <person name="Hu X."/>
            <person name="Zhang T."/>
            <person name="Song X."/>
            <person name="Zhang H."/>
            <person name="Dai N."/>
            <person name="Sheng W."/>
            <person name="Hou X."/>
            <person name="Wei L."/>
        </authorList>
    </citation>
    <scope>NUCLEOTIDE SEQUENCE</scope>
    <source>
        <strain evidence="11">KEN8</strain>
        <tissue evidence="11">Leaf</tissue>
    </source>
</reference>
<evidence type="ECO:0000259" key="9">
    <source>
        <dbReference type="Pfam" id="PF13839"/>
    </source>
</evidence>
<feature type="domain" description="Trichome birefringence-like N-terminal" evidence="10">
    <location>
        <begin position="58"/>
        <end position="110"/>
    </location>
</feature>
<evidence type="ECO:0000256" key="4">
    <source>
        <dbReference type="ARBA" id="ARBA00022968"/>
    </source>
</evidence>
<feature type="chain" id="PRO_5043935071" evidence="8">
    <location>
        <begin position="28"/>
        <end position="374"/>
    </location>
</feature>
<evidence type="ECO:0000256" key="8">
    <source>
        <dbReference type="SAM" id="SignalP"/>
    </source>
</evidence>
<dbReference type="Pfam" id="PF14416">
    <property type="entry name" value="PMR5N"/>
    <property type="match status" value="1"/>
</dbReference>
<evidence type="ECO:0000256" key="6">
    <source>
        <dbReference type="ARBA" id="ARBA00023136"/>
    </source>
</evidence>
<dbReference type="GO" id="GO:0016413">
    <property type="term" value="F:O-acetyltransferase activity"/>
    <property type="evidence" value="ECO:0007669"/>
    <property type="project" value="InterPro"/>
</dbReference>
<keyword evidence="3" id="KW-0812">Transmembrane</keyword>
<name>A0AAW2MA52_9LAMI</name>
<keyword evidence="8" id="KW-0732">Signal</keyword>
<dbReference type="AlphaFoldDB" id="A0AAW2MA52"/>
<feature type="compositionally biased region" description="Basic residues" evidence="7">
    <location>
        <begin position="37"/>
        <end position="46"/>
    </location>
</feature>
<evidence type="ECO:0000259" key="10">
    <source>
        <dbReference type="Pfam" id="PF14416"/>
    </source>
</evidence>
<comment type="caution">
    <text evidence="11">The sequence shown here is derived from an EMBL/GenBank/DDBJ whole genome shotgun (WGS) entry which is preliminary data.</text>
</comment>
<evidence type="ECO:0000256" key="1">
    <source>
        <dbReference type="ARBA" id="ARBA00004167"/>
    </source>
</evidence>
<accession>A0AAW2MA52</accession>
<dbReference type="GO" id="GO:0016020">
    <property type="term" value="C:membrane"/>
    <property type="evidence" value="ECO:0007669"/>
    <property type="project" value="UniProtKB-SubCell"/>
</dbReference>
<dbReference type="GO" id="GO:0005794">
    <property type="term" value="C:Golgi apparatus"/>
    <property type="evidence" value="ECO:0007669"/>
    <property type="project" value="TreeGrafter"/>
</dbReference>
<feature type="signal peptide" evidence="8">
    <location>
        <begin position="1"/>
        <end position="27"/>
    </location>
</feature>
<evidence type="ECO:0000313" key="11">
    <source>
        <dbReference type="EMBL" id="KAL0328399.1"/>
    </source>
</evidence>
<keyword evidence="5" id="KW-1133">Transmembrane helix</keyword>
<dbReference type="PANTHER" id="PTHR32285">
    <property type="entry name" value="PROTEIN TRICHOME BIREFRINGENCE-LIKE 9-RELATED"/>
    <property type="match status" value="1"/>
</dbReference>
<keyword evidence="6" id="KW-0472">Membrane</keyword>
<dbReference type="InterPro" id="IPR026057">
    <property type="entry name" value="TBL_C"/>
</dbReference>
<comment type="subcellular location">
    <subcellularLocation>
        <location evidence="1">Membrane</location>
        <topology evidence="1">Single-pass membrane protein</topology>
    </subcellularLocation>
</comment>
<evidence type="ECO:0000256" key="5">
    <source>
        <dbReference type="ARBA" id="ARBA00022989"/>
    </source>
</evidence>
<gene>
    <name evidence="11" type="ORF">Scaly_2272500</name>
</gene>
<evidence type="ECO:0000256" key="7">
    <source>
        <dbReference type="SAM" id="MobiDB-lite"/>
    </source>
</evidence>
<proteinExistence type="inferred from homology"/>
<dbReference type="InterPro" id="IPR029962">
    <property type="entry name" value="TBL"/>
</dbReference>